<dbReference type="CDD" id="cd02508">
    <property type="entry name" value="ADP_Glucose_PP"/>
    <property type="match status" value="1"/>
</dbReference>
<evidence type="ECO:0000313" key="5">
    <source>
        <dbReference type="EMBL" id="MBM7573371.1"/>
    </source>
</evidence>
<evidence type="ECO:0000256" key="1">
    <source>
        <dbReference type="ARBA" id="ARBA00010443"/>
    </source>
</evidence>
<name>A0ABS2N5F3_9BACI</name>
<dbReference type="InterPro" id="IPR005835">
    <property type="entry name" value="NTP_transferase_dom"/>
</dbReference>
<dbReference type="InterPro" id="IPR011831">
    <property type="entry name" value="ADP-Glc_PPase"/>
</dbReference>
<dbReference type="SUPFAM" id="SSF53448">
    <property type="entry name" value="Nucleotide-diphospho-sugar transferases"/>
    <property type="match status" value="1"/>
</dbReference>
<evidence type="ECO:0000313" key="6">
    <source>
        <dbReference type="Proteomes" id="UP001296943"/>
    </source>
</evidence>
<dbReference type="Pfam" id="PF00483">
    <property type="entry name" value="NTP_transferase"/>
    <property type="match status" value="1"/>
</dbReference>
<dbReference type="InterPro" id="IPR011004">
    <property type="entry name" value="Trimer_LpxA-like_sf"/>
</dbReference>
<dbReference type="Gene3D" id="2.160.10.10">
    <property type="entry name" value="Hexapeptide repeat proteins"/>
    <property type="match status" value="1"/>
</dbReference>
<evidence type="ECO:0000256" key="2">
    <source>
        <dbReference type="ARBA" id="ARBA00023056"/>
    </source>
</evidence>
<gene>
    <name evidence="5" type="ORF">JOC48_003933</name>
</gene>
<accession>A0ABS2N5F3</accession>
<dbReference type="InterPro" id="IPR029044">
    <property type="entry name" value="Nucleotide-diphossugar_trans"/>
</dbReference>
<feature type="domain" description="Nucleotidyl transferase" evidence="3">
    <location>
        <begin position="18"/>
        <end position="174"/>
    </location>
</feature>
<comment type="caution">
    <text evidence="5">The sequence shown here is derived from an EMBL/GenBank/DDBJ whole genome shotgun (WGS) entry which is preliminary data.</text>
</comment>
<feature type="domain" description="Glucose-1-phosphate adenylyltransferase/Bifunctional protein GlmU-like C-terminal hexapeptide" evidence="4">
    <location>
        <begin position="272"/>
        <end position="344"/>
    </location>
</feature>
<organism evidence="5 6">
    <name type="scientific">Aquibacillus albus</name>
    <dbReference type="NCBI Taxonomy" id="1168171"/>
    <lineage>
        <taxon>Bacteria</taxon>
        <taxon>Bacillati</taxon>
        <taxon>Bacillota</taxon>
        <taxon>Bacilli</taxon>
        <taxon>Bacillales</taxon>
        <taxon>Bacillaceae</taxon>
        <taxon>Aquibacillus</taxon>
    </lineage>
</organism>
<dbReference type="CDD" id="cd04651">
    <property type="entry name" value="LbH_G1P_AT_C"/>
    <property type="match status" value="1"/>
</dbReference>
<dbReference type="Pfam" id="PF24894">
    <property type="entry name" value="Hexapep_GlmU"/>
    <property type="match status" value="1"/>
</dbReference>
<sequence>MKNNVLGIINVTQENHELHALTARRCHASLPYGGRYRIIDFILSSMVHSKIRNIAIFTPPNYRSLFDHLGSGKDWDLEYKQEGLFIFPKNSTFDNRDDFSVLNQHIDYLEKSRQEYVLISFGSLVMNIDFQPVIKQHIQSGADVTVVYKEKEVHDVSFTDITMDDFQNITSFNETDSPYGSLDIFVMKKDKFIESIKTNANKYRSLLDVLKNCDLTCNIKGYEYDGYVQKINSIQDYYRYNMELLDPYFLNEWLLKPNEIYTKLKDEPPAKYSASSEVKNAIIANGCVVEGNVENSILFRGVHVKKGATVKNSIVMQKSQIGENAELDGAIIDKEVVIFPYEHIEGTPNNPKVVTKQKIVGEQII</sequence>
<dbReference type="PANTHER" id="PTHR43523">
    <property type="entry name" value="GLUCOSE-1-PHOSPHATE ADENYLYLTRANSFERASE-RELATED"/>
    <property type="match status" value="1"/>
</dbReference>
<evidence type="ECO:0000259" key="4">
    <source>
        <dbReference type="Pfam" id="PF24894"/>
    </source>
</evidence>
<reference evidence="5 6" key="1">
    <citation type="submission" date="2021-01" db="EMBL/GenBank/DDBJ databases">
        <title>Genomic Encyclopedia of Type Strains, Phase IV (KMG-IV): sequencing the most valuable type-strain genomes for metagenomic binning, comparative biology and taxonomic classification.</title>
        <authorList>
            <person name="Goeker M."/>
        </authorList>
    </citation>
    <scope>NUCLEOTIDE SEQUENCE [LARGE SCALE GENOMIC DNA]</scope>
    <source>
        <strain evidence="5 6">DSM 23711</strain>
    </source>
</reference>
<protein>
    <submittedName>
        <fullName evidence="5">Glucose-1-phosphate adenylyltransferase</fullName>
        <ecNumber evidence="5">2.7.7.27</ecNumber>
    </submittedName>
</protein>
<dbReference type="Proteomes" id="UP001296943">
    <property type="component" value="Unassembled WGS sequence"/>
</dbReference>
<dbReference type="InterPro" id="IPR056818">
    <property type="entry name" value="GlmU/GlgC-like_hexapep"/>
</dbReference>
<dbReference type="SUPFAM" id="SSF51161">
    <property type="entry name" value="Trimeric LpxA-like enzymes"/>
    <property type="match status" value="1"/>
</dbReference>
<keyword evidence="5" id="KW-0548">Nucleotidyltransferase</keyword>
<comment type="similarity">
    <text evidence="1">Belongs to the bacterial/plant glucose-1-phosphate adenylyltransferase family.</text>
</comment>
<dbReference type="NCBIfam" id="TIGR02092">
    <property type="entry name" value="glgD"/>
    <property type="match status" value="1"/>
</dbReference>
<keyword evidence="6" id="KW-1185">Reference proteome</keyword>
<dbReference type="Gene3D" id="3.90.550.10">
    <property type="entry name" value="Spore Coat Polysaccharide Biosynthesis Protein SpsA, Chain A"/>
    <property type="match status" value="1"/>
</dbReference>
<evidence type="ECO:0000259" key="3">
    <source>
        <dbReference type="Pfam" id="PF00483"/>
    </source>
</evidence>
<dbReference type="GO" id="GO:0008878">
    <property type="term" value="F:glucose-1-phosphate adenylyltransferase activity"/>
    <property type="evidence" value="ECO:0007669"/>
    <property type="project" value="UniProtKB-EC"/>
</dbReference>
<keyword evidence="2" id="KW-0320">Glycogen biosynthesis</keyword>
<dbReference type="PANTHER" id="PTHR43523:SF6">
    <property type="entry name" value="GLYCOGEN BIOSYNTHESIS PROTEIN GLGD"/>
    <property type="match status" value="1"/>
</dbReference>
<dbReference type="RefSeq" id="WP_204502017.1">
    <property type="nucleotide sequence ID" value="NZ_JAFBDR010000031.1"/>
</dbReference>
<proteinExistence type="inferred from homology"/>
<dbReference type="EC" id="2.7.7.27" evidence="5"/>
<dbReference type="InterPro" id="IPR011832">
    <property type="entry name" value="GlgDAde_trans"/>
</dbReference>
<keyword evidence="5" id="KW-0808">Transferase</keyword>
<dbReference type="EMBL" id="JAFBDR010000031">
    <property type="protein sequence ID" value="MBM7573371.1"/>
    <property type="molecule type" value="Genomic_DNA"/>
</dbReference>